<organism evidence="1">
    <name type="scientific">Arion vulgaris</name>
    <dbReference type="NCBI Taxonomy" id="1028688"/>
    <lineage>
        <taxon>Eukaryota</taxon>
        <taxon>Metazoa</taxon>
        <taxon>Spiralia</taxon>
        <taxon>Lophotrochozoa</taxon>
        <taxon>Mollusca</taxon>
        <taxon>Gastropoda</taxon>
        <taxon>Heterobranchia</taxon>
        <taxon>Euthyneura</taxon>
        <taxon>Panpulmonata</taxon>
        <taxon>Eupulmonata</taxon>
        <taxon>Stylommatophora</taxon>
        <taxon>Helicina</taxon>
        <taxon>Arionoidea</taxon>
        <taxon>Arionidae</taxon>
        <taxon>Arion</taxon>
    </lineage>
</organism>
<sequence length="54" mass="6069">MPMLLSFMVIISRQSMTWLNKNGEGIHPMSNSCFDLEALCQMAAVNHLTLKVCI</sequence>
<dbReference type="AlphaFoldDB" id="A0A0B6ZHA4"/>
<accession>A0A0B6ZHA4</accession>
<gene>
    <name evidence="1" type="primary">ORF61470</name>
</gene>
<dbReference type="EMBL" id="HACG01020270">
    <property type="protein sequence ID" value="CEK67135.1"/>
    <property type="molecule type" value="Transcribed_RNA"/>
</dbReference>
<name>A0A0B6ZHA4_9EUPU</name>
<evidence type="ECO:0000313" key="1">
    <source>
        <dbReference type="EMBL" id="CEK67135.1"/>
    </source>
</evidence>
<reference evidence="1" key="1">
    <citation type="submission" date="2014-12" db="EMBL/GenBank/DDBJ databases">
        <title>Insight into the proteome of Arion vulgaris.</title>
        <authorList>
            <person name="Aradska J."/>
            <person name="Bulat T."/>
            <person name="Smidak R."/>
            <person name="Sarate P."/>
            <person name="Gangsoo J."/>
            <person name="Sialana F."/>
            <person name="Bilban M."/>
            <person name="Lubec G."/>
        </authorList>
    </citation>
    <scope>NUCLEOTIDE SEQUENCE</scope>
    <source>
        <tissue evidence="1">Skin</tissue>
    </source>
</reference>
<proteinExistence type="predicted"/>
<protein>
    <submittedName>
        <fullName evidence="1">Uncharacterized protein</fullName>
    </submittedName>
</protein>